<organism evidence="5 6">
    <name type="scientific">Planosporangium mesophilum</name>
    <dbReference type="NCBI Taxonomy" id="689768"/>
    <lineage>
        <taxon>Bacteria</taxon>
        <taxon>Bacillati</taxon>
        <taxon>Actinomycetota</taxon>
        <taxon>Actinomycetes</taxon>
        <taxon>Micromonosporales</taxon>
        <taxon>Micromonosporaceae</taxon>
        <taxon>Planosporangium</taxon>
    </lineage>
</organism>
<dbReference type="Gene3D" id="3.40.50.2300">
    <property type="match status" value="2"/>
</dbReference>
<dbReference type="Pfam" id="PF00356">
    <property type="entry name" value="LacI"/>
    <property type="match status" value="1"/>
</dbReference>
<dbReference type="PANTHER" id="PTHR30146:SF153">
    <property type="entry name" value="LACTOSE OPERON REPRESSOR"/>
    <property type="match status" value="1"/>
</dbReference>
<dbReference type="Gene3D" id="1.10.260.40">
    <property type="entry name" value="lambda repressor-like DNA-binding domains"/>
    <property type="match status" value="1"/>
</dbReference>
<dbReference type="InterPro" id="IPR046335">
    <property type="entry name" value="LacI/GalR-like_sensor"/>
</dbReference>
<dbReference type="AlphaFoldDB" id="A0A8J3X1H7"/>
<evidence type="ECO:0000256" key="2">
    <source>
        <dbReference type="ARBA" id="ARBA00023125"/>
    </source>
</evidence>
<dbReference type="SUPFAM" id="SSF47413">
    <property type="entry name" value="lambda repressor-like DNA-binding domains"/>
    <property type="match status" value="1"/>
</dbReference>
<dbReference type="CDD" id="cd01392">
    <property type="entry name" value="HTH_LacI"/>
    <property type="match status" value="1"/>
</dbReference>
<dbReference type="EMBL" id="BOON01000037">
    <property type="protein sequence ID" value="GII24455.1"/>
    <property type="molecule type" value="Genomic_DNA"/>
</dbReference>
<gene>
    <name evidence="5" type="ORF">Pme01_40520</name>
</gene>
<keyword evidence="3" id="KW-0804">Transcription</keyword>
<keyword evidence="2" id="KW-0238">DNA-binding</keyword>
<dbReference type="CDD" id="cd06267">
    <property type="entry name" value="PBP1_LacI_sugar_binding-like"/>
    <property type="match status" value="1"/>
</dbReference>
<name>A0A8J3X1H7_9ACTN</name>
<evidence type="ECO:0000313" key="5">
    <source>
        <dbReference type="EMBL" id="GII24455.1"/>
    </source>
</evidence>
<keyword evidence="6" id="KW-1185">Reference proteome</keyword>
<dbReference type="SMART" id="SM00354">
    <property type="entry name" value="HTH_LACI"/>
    <property type="match status" value="1"/>
</dbReference>
<evidence type="ECO:0000259" key="4">
    <source>
        <dbReference type="PROSITE" id="PS50932"/>
    </source>
</evidence>
<dbReference type="PROSITE" id="PS50932">
    <property type="entry name" value="HTH_LACI_2"/>
    <property type="match status" value="1"/>
</dbReference>
<dbReference type="Proteomes" id="UP000599074">
    <property type="component" value="Unassembled WGS sequence"/>
</dbReference>
<evidence type="ECO:0000313" key="6">
    <source>
        <dbReference type="Proteomes" id="UP000599074"/>
    </source>
</evidence>
<dbReference type="GO" id="GO:0003700">
    <property type="term" value="F:DNA-binding transcription factor activity"/>
    <property type="evidence" value="ECO:0007669"/>
    <property type="project" value="TreeGrafter"/>
</dbReference>
<reference evidence="5" key="1">
    <citation type="submission" date="2021-01" db="EMBL/GenBank/DDBJ databases">
        <title>Whole genome shotgun sequence of Planosporangium mesophilum NBRC 109066.</title>
        <authorList>
            <person name="Komaki H."/>
            <person name="Tamura T."/>
        </authorList>
    </citation>
    <scope>NUCLEOTIDE SEQUENCE</scope>
    <source>
        <strain evidence="5">NBRC 109066</strain>
    </source>
</reference>
<dbReference type="PROSITE" id="PS00356">
    <property type="entry name" value="HTH_LACI_1"/>
    <property type="match status" value="1"/>
</dbReference>
<proteinExistence type="predicted"/>
<accession>A0A8J3X1H7</accession>
<comment type="caution">
    <text evidence="5">The sequence shown here is derived from an EMBL/GenBank/DDBJ whole genome shotgun (WGS) entry which is preliminary data.</text>
</comment>
<protein>
    <submittedName>
        <fullName evidence="5">LacI family transcriptional regulator</fullName>
    </submittedName>
</protein>
<dbReference type="GO" id="GO:0000976">
    <property type="term" value="F:transcription cis-regulatory region binding"/>
    <property type="evidence" value="ECO:0007669"/>
    <property type="project" value="TreeGrafter"/>
</dbReference>
<dbReference type="InterPro" id="IPR028082">
    <property type="entry name" value="Peripla_BP_I"/>
</dbReference>
<dbReference type="SUPFAM" id="SSF53822">
    <property type="entry name" value="Periplasmic binding protein-like I"/>
    <property type="match status" value="1"/>
</dbReference>
<dbReference type="PANTHER" id="PTHR30146">
    <property type="entry name" value="LACI-RELATED TRANSCRIPTIONAL REPRESSOR"/>
    <property type="match status" value="1"/>
</dbReference>
<dbReference type="Pfam" id="PF13377">
    <property type="entry name" value="Peripla_BP_3"/>
    <property type="match status" value="1"/>
</dbReference>
<sequence>MVTIGDVARRAGVSPSTVSYVLSGKRPISQPTRERVLETVRALGYHPHAGARALASNRSNVLALIVPLHTGLYVPVLMQFAIAVVTAARAYDHDVLLLTQDEGDKGLQRVAASALADALIVMDVELHDQRLPLLRELDRPSVLIGFPAEATGLTCIDLDFAAAGAACVDHLADLGHRCVALVGSPPVVYQRSLGFARRTAAGFSDALRRRGLAGTVRPCEPTPDAVLATVRELLTEYPDLTGVVVHNEPAVAPLLDAFRALGRRVPEEVSVVAICPDDVAERVRPRLTSVNIPAEEVGRRAVDLVIAKLDGRTVPDATLLPPVLTVRDS</sequence>
<keyword evidence="1" id="KW-0805">Transcription regulation</keyword>
<dbReference type="InterPro" id="IPR000843">
    <property type="entry name" value="HTH_LacI"/>
</dbReference>
<evidence type="ECO:0000256" key="3">
    <source>
        <dbReference type="ARBA" id="ARBA00023163"/>
    </source>
</evidence>
<evidence type="ECO:0000256" key="1">
    <source>
        <dbReference type="ARBA" id="ARBA00023015"/>
    </source>
</evidence>
<feature type="domain" description="HTH lacI-type" evidence="4">
    <location>
        <begin position="2"/>
        <end position="56"/>
    </location>
</feature>
<dbReference type="InterPro" id="IPR010982">
    <property type="entry name" value="Lambda_DNA-bd_dom_sf"/>
</dbReference>